<reference evidence="1 2" key="1">
    <citation type="submission" date="2019-09" db="EMBL/GenBank/DDBJ databases">
        <title>YIM 132548 draft genome.</title>
        <authorList>
            <person name="Jiang L."/>
        </authorList>
    </citation>
    <scope>NUCLEOTIDE SEQUENCE [LARGE SCALE GENOMIC DNA]</scope>
    <source>
        <strain evidence="1 2">YIM 132548</strain>
    </source>
</reference>
<sequence>MEDLQTEPKGFVDAEITLQNWPTSFGCRAAPLNDQRALIATNLARDLPDWFSVALAPDFTPRDCTVTWRGQRLIKVALFEEAAL</sequence>
<organism evidence="1 2">
    <name type="scientific">Methylobacterium planeticum</name>
    <dbReference type="NCBI Taxonomy" id="2615211"/>
    <lineage>
        <taxon>Bacteria</taxon>
        <taxon>Pseudomonadati</taxon>
        <taxon>Pseudomonadota</taxon>
        <taxon>Alphaproteobacteria</taxon>
        <taxon>Hyphomicrobiales</taxon>
        <taxon>Methylobacteriaceae</taxon>
        <taxon>Methylobacterium</taxon>
    </lineage>
</organism>
<proteinExistence type="predicted"/>
<name>A0A6N6ME62_9HYPH</name>
<comment type="caution">
    <text evidence="1">The sequence shown here is derived from an EMBL/GenBank/DDBJ whole genome shotgun (WGS) entry which is preliminary data.</text>
</comment>
<protein>
    <submittedName>
        <fullName evidence="1">Uncharacterized protein</fullName>
    </submittedName>
</protein>
<dbReference type="EMBL" id="VZZJ01000053">
    <property type="protein sequence ID" value="KAB1068487.1"/>
    <property type="molecule type" value="Genomic_DNA"/>
</dbReference>
<dbReference type="AlphaFoldDB" id="A0A6N6ME62"/>
<evidence type="ECO:0000313" key="1">
    <source>
        <dbReference type="EMBL" id="KAB1068487.1"/>
    </source>
</evidence>
<gene>
    <name evidence="1" type="ORF">F6X51_26885</name>
</gene>
<evidence type="ECO:0000313" key="2">
    <source>
        <dbReference type="Proteomes" id="UP000441523"/>
    </source>
</evidence>
<keyword evidence="2" id="KW-1185">Reference proteome</keyword>
<accession>A0A6N6ME62</accession>
<dbReference type="RefSeq" id="WP_150967036.1">
    <property type="nucleotide sequence ID" value="NZ_VZZJ01000053.1"/>
</dbReference>
<dbReference type="Proteomes" id="UP000441523">
    <property type="component" value="Unassembled WGS sequence"/>
</dbReference>